<proteinExistence type="predicted"/>
<feature type="domain" description="HTH cro/C1-type" evidence="2">
    <location>
        <begin position="18"/>
        <end position="73"/>
    </location>
</feature>
<dbReference type="Pfam" id="PF01381">
    <property type="entry name" value="HTH_3"/>
    <property type="match status" value="1"/>
</dbReference>
<name>A0ABT6NF24_9FIRM</name>
<sequence length="116" mass="13077">MGKYLTSHSALTEIGARLKAYRIDFPLSQEELALKSGIAKRSISRMENGEDIQFGNLIKVLIALDLDANLDMLVPDPHKRPSNYLKDKSIPPQRKRVSAKVSKQTKTDIKWGDENL</sequence>
<evidence type="ECO:0000313" key="3">
    <source>
        <dbReference type="EMBL" id="MDH8679021.1"/>
    </source>
</evidence>
<dbReference type="Proteomes" id="UP001158045">
    <property type="component" value="Unassembled WGS sequence"/>
</dbReference>
<dbReference type="InterPro" id="IPR001387">
    <property type="entry name" value="Cro/C1-type_HTH"/>
</dbReference>
<dbReference type="SUPFAM" id="SSF47413">
    <property type="entry name" value="lambda repressor-like DNA-binding domains"/>
    <property type="match status" value="1"/>
</dbReference>
<reference evidence="3 4" key="1">
    <citation type="submission" date="2023-04" db="EMBL/GenBank/DDBJ databases">
        <title>Fusibacter bizertensis strain WBS, isolated from littoral bottom sediments of the Arctic seas - biochemical and genomic analysis.</title>
        <authorList>
            <person name="Brioukhanov A.L."/>
        </authorList>
    </citation>
    <scope>NUCLEOTIDE SEQUENCE [LARGE SCALE GENOMIC DNA]</scope>
    <source>
        <strain evidence="3 4">WBS</strain>
    </source>
</reference>
<dbReference type="RefSeq" id="WP_281094917.1">
    <property type="nucleotide sequence ID" value="NZ_JARYZI010000009.1"/>
</dbReference>
<dbReference type="Gene3D" id="1.10.260.40">
    <property type="entry name" value="lambda repressor-like DNA-binding domains"/>
    <property type="match status" value="1"/>
</dbReference>
<evidence type="ECO:0000313" key="4">
    <source>
        <dbReference type="Proteomes" id="UP001158045"/>
    </source>
</evidence>
<feature type="compositionally biased region" description="Basic and acidic residues" evidence="1">
    <location>
        <begin position="105"/>
        <end position="116"/>
    </location>
</feature>
<dbReference type="SMART" id="SM00530">
    <property type="entry name" value="HTH_XRE"/>
    <property type="match status" value="1"/>
</dbReference>
<dbReference type="PROSITE" id="PS50943">
    <property type="entry name" value="HTH_CROC1"/>
    <property type="match status" value="1"/>
</dbReference>
<accession>A0ABT6NF24</accession>
<keyword evidence="4" id="KW-1185">Reference proteome</keyword>
<organism evidence="3 4">
    <name type="scientific">Fusibacter bizertensis</name>
    <dbReference type="NCBI Taxonomy" id="1488331"/>
    <lineage>
        <taxon>Bacteria</taxon>
        <taxon>Bacillati</taxon>
        <taxon>Bacillota</taxon>
        <taxon>Clostridia</taxon>
        <taxon>Eubacteriales</taxon>
        <taxon>Eubacteriales Family XII. Incertae Sedis</taxon>
        <taxon>Fusibacter</taxon>
    </lineage>
</organism>
<evidence type="ECO:0000259" key="2">
    <source>
        <dbReference type="PROSITE" id="PS50943"/>
    </source>
</evidence>
<dbReference type="EMBL" id="JARYZI010000009">
    <property type="protein sequence ID" value="MDH8679021.1"/>
    <property type="molecule type" value="Genomic_DNA"/>
</dbReference>
<gene>
    <name evidence="3" type="ORF">QE109_12745</name>
</gene>
<protein>
    <submittedName>
        <fullName evidence="3">Helix-turn-helix domain-containing protein</fullName>
    </submittedName>
</protein>
<comment type="caution">
    <text evidence="3">The sequence shown here is derived from an EMBL/GenBank/DDBJ whole genome shotgun (WGS) entry which is preliminary data.</text>
</comment>
<dbReference type="CDD" id="cd00093">
    <property type="entry name" value="HTH_XRE"/>
    <property type="match status" value="1"/>
</dbReference>
<feature type="region of interest" description="Disordered" evidence="1">
    <location>
        <begin position="77"/>
        <end position="116"/>
    </location>
</feature>
<evidence type="ECO:0000256" key="1">
    <source>
        <dbReference type="SAM" id="MobiDB-lite"/>
    </source>
</evidence>
<dbReference type="InterPro" id="IPR010982">
    <property type="entry name" value="Lambda_DNA-bd_dom_sf"/>
</dbReference>